<dbReference type="CDD" id="cd02440">
    <property type="entry name" value="AdoMet_MTases"/>
    <property type="match status" value="1"/>
</dbReference>
<dbReference type="InterPro" id="IPR029063">
    <property type="entry name" value="SAM-dependent_MTases_sf"/>
</dbReference>
<organism evidence="2 3">
    <name type="scientific">Aureobasidium namibiae CBS 147.97</name>
    <dbReference type="NCBI Taxonomy" id="1043004"/>
    <lineage>
        <taxon>Eukaryota</taxon>
        <taxon>Fungi</taxon>
        <taxon>Dikarya</taxon>
        <taxon>Ascomycota</taxon>
        <taxon>Pezizomycotina</taxon>
        <taxon>Dothideomycetes</taxon>
        <taxon>Dothideomycetidae</taxon>
        <taxon>Dothideales</taxon>
        <taxon>Saccotheciaceae</taxon>
        <taxon>Aureobasidium</taxon>
    </lineage>
</organism>
<dbReference type="Proteomes" id="UP000027730">
    <property type="component" value="Unassembled WGS sequence"/>
</dbReference>
<dbReference type="AlphaFoldDB" id="A0A074WG80"/>
<dbReference type="EMBL" id="KL584712">
    <property type="protein sequence ID" value="KEQ72085.1"/>
    <property type="molecule type" value="Genomic_DNA"/>
</dbReference>
<feature type="domain" description="Methyltransferase type 11" evidence="1">
    <location>
        <begin position="56"/>
        <end position="172"/>
    </location>
</feature>
<dbReference type="Gene3D" id="3.40.50.150">
    <property type="entry name" value="Vaccinia Virus protein VP39"/>
    <property type="match status" value="1"/>
</dbReference>
<dbReference type="HOGENOM" id="CLU_065416_1_0_1"/>
<dbReference type="GO" id="GO:0032259">
    <property type="term" value="P:methylation"/>
    <property type="evidence" value="ECO:0007669"/>
    <property type="project" value="UniProtKB-KW"/>
</dbReference>
<gene>
    <name evidence="2" type="ORF">M436DRAFT_82993</name>
</gene>
<dbReference type="OrthoDB" id="2013972at2759"/>
<dbReference type="GeneID" id="25417094"/>
<proteinExistence type="predicted"/>
<keyword evidence="2" id="KW-0808">Transferase</keyword>
<evidence type="ECO:0000313" key="3">
    <source>
        <dbReference type="Proteomes" id="UP000027730"/>
    </source>
</evidence>
<reference evidence="2 3" key="1">
    <citation type="journal article" date="2014" name="BMC Genomics">
        <title>Genome sequencing of four Aureobasidium pullulans varieties: biotechnological potential, stress tolerance, and description of new species.</title>
        <authorList>
            <person name="Gostin Ar C."/>
            <person name="Ohm R.A."/>
            <person name="Kogej T."/>
            <person name="Sonjak S."/>
            <person name="Turk M."/>
            <person name="Zajc J."/>
            <person name="Zalar P."/>
            <person name="Grube M."/>
            <person name="Sun H."/>
            <person name="Han J."/>
            <person name="Sharma A."/>
            <person name="Chiniquy J."/>
            <person name="Ngan C.Y."/>
            <person name="Lipzen A."/>
            <person name="Barry K."/>
            <person name="Grigoriev I.V."/>
            <person name="Gunde-Cimerman N."/>
        </authorList>
    </citation>
    <scope>NUCLEOTIDE SEQUENCE [LARGE SCALE GENOMIC DNA]</scope>
    <source>
        <strain evidence="2 3">CBS 147.97</strain>
    </source>
</reference>
<dbReference type="InterPro" id="IPR013216">
    <property type="entry name" value="Methyltransf_11"/>
</dbReference>
<accession>A0A074WG80</accession>
<dbReference type="STRING" id="1043004.A0A074WG80"/>
<dbReference type="PANTHER" id="PTHR43591">
    <property type="entry name" value="METHYLTRANSFERASE"/>
    <property type="match status" value="1"/>
</dbReference>
<keyword evidence="3" id="KW-1185">Reference proteome</keyword>
<sequence>MSSTTHHNFKVSAADWNKTSSNYAANISKAPMSIPIFHLISLLDTHLPFSSATTILDVGCGPGNGTAAIISTFHDTLPPGSQILSTDFSEGMVDIVARTRRAKLEELSEESKEREIWEKVQPLVMDATDLSPLPDASVSHIIANFVFFMTESPEKALTEALRVLQPQGICACSSWARCQWMELLDLAAQRSFPGFGKPVHEMPVIAPQWTNAEGIATLLDNAGFRDVQTEYVEAPIVAQDPEGFAKFFLGSGNPAVTWITDVLSEEEIREVEKAFEEMIREVCERNEEGGYVLAGTAVLAAGKVLH</sequence>
<protein>
    <submittedName>
        <fullName evidence="2">S-adenosyl-L-methionine-dependent methyltransferase</fullName>
    </submittedName>
</protein>
<evidence type="ECO:0000313" key="2">
    <source>
        <dbReference type="EMBL" id="KEQ72085.1"/>
    </source>
</evidence>
<dbReference type="SUPFAM" id="SSF53335">
    <property type="entry name" value="S-adenosyl-L-methionine-dependent methyltransferases"/>
    <property type="match status" value="1"/>
</dbReference>
<keyword evidence="2" id="KW-0489">Methyltransferase</keyword>
<dbReference type="PANTHER" id="PTHR43591:SF24">
    <property type="entry name" value="2-METHOXY-6-POLYPRENYL-1,4-BENZOQUINOL METHYLASE, MITOCHONDRIAL"/>
    <property type="match status" value="1"/>
</dbReference>
<name>A0A074WG80_9PEZI</name>
<dbReference type="Pfam" id="PF08241">
    <property type="entry name" value="Methyltransf_11"/>
    <property type="match status" value="1"/>
</dbReference>
<evidence type="ECO:0000259" key="1">
    <source>
        <dbReference type="Pfam" id="PF08241"/>
    </source>
</evidence>
<dbReference type="RefSeq" id="XP_013426416.1">
    <property type="nucleotide sequence ID" value="XM_013570962.1"/>
</dbReference>
<dbReference type="GO" id="GO:0008757">
    <property type="term" value="F:S-adenosylmethionine-dependent methyltransferase activity"/>
    <property type="evidence" value="ECO:0007669"/>
    <property type="project" value="InterPro"/>
</dbReference>